<dbReference type="PATRIC" id="fig|1122241.3.peg.2127"/>
<keyword evidence="4" id="KW-1185">Reference proteome</keyword>
<dbReference type="InterPro" id="IPR047926">
    <property type="entry name" value="Ni_dep_LarA"/>
</dbReference>
<dbReference type="OrthoDB" id="9770545at2"/>
<accession>A0A151AW27</accession>
<dbReference type="Gene3D" id="3.40.50.11440">
    <property type="match status" value="1"/>
</dbReference>
<feature type="domain" description="Lactate racemase C-terminal" evidence="2">
    <location>
        <begin position="273"/>
        <end position="415"/>
    </location>
</feature>
<dbReference type="InterPro" id="IPR043166">
    <property type="entry name" value="LarA-like_C"/>
</dbReference>
<reference evidence="3 4" key="1">
    <citation type="submission" date="2016-02" db="EMBL/GenBank/DDBJ databases">
        <title>Genome sequence of Moorella mulderi DSM 14980.</title>
        <authorList>
            <person name="Poehlein A."/>
            <person name="Daniel R."/>
        </authorList>
    </citation>
    <scope>NUCLEOTIDE SEQUENCE [LARGE SCALE GENOMIC DNA]</scope>
    <source>
        <strain evidence="3 4">DSM 14980</strain>
    </source>
</reference>
<dbReference type="RefSeq" id="WP_062284532.1">
    <property type="nucleotide sequence ID" value="NZ_LTBC01000007.1"/>
</dbReference>
<sequence length="428" mass="46334">MARYSVPNGKKMVEFEIPDGVDVTVVESRKLPILPDTERAIREAVANPIGCRRLKDMVRPGQKVAIIVTDITRKLPEEIILSVLIEELLAGGIRLHDITVVVATGTHRPNTREELVDMFGEENVTRLRFVNHNAWDKGGLVHLGKSKRGIPLVVNKYVAAADIKISTGVIETHLLAGYSGGVKSVAVGVAGAETIAATHNFEIMAETRLGVVEGNTFRDFLTEATLAIGLDFIVNVVQTGNKELVRVVAGHPVAAFLEGVKTARAMYEVEINHQADIVIAGVSYPKNRDLYQATRAANTSVFGPRPVVKKGGVIIIPASCEDGFGHPGYVEWMAASGGPDDIIEHAAKEGFAPGDQKALILAWVLKQARVVVTDCEIPAGELKKIYLEAMPTLQEAVNREIAGRTGVRVIIIPDALLTLPILRKQQLL</sequence>
<comment type="caution">
    <text evidence="3">The sequence shown here is derived from an EMBL/GenBank/DDBJ whole genome shotgun (WGS) entry which is preliminary data.</text>
</comment>
<dbReference type="Pfam" id="PF21113">
    <property type="entry name" value="LarA_C"/>
    <property type="match status" value="1"/>
</dbReference>
<protein>
    <submittedName>
        <fullName evidence="3">Uncharacterized protein</fullName>
    </submittedName>
</protein>
<dbReference type="GO" id="GO:0050043">
    <property type="term" value="F:lactate racemase activity"/>
    <property type="evidence" value="ECO:0007669"/>
    <property type="project" value="InterPro"/>
</dbReference>
<gene>
    <name evidence="3" type="ORF">MOMUL_19990</name>
</gene>
<dbReference type="PANTHER" id="PTHR33171:SF17">
    <property type="entry name" value="LARA-LIKE N-TERMINAL DOMAIN-CONTAINING PROTEIN"/>
    <property type="match status" value="1"/>
</dbReference>
<evidence type="ECO:0000313" key="3">
    <source>
        <dbReference type="EMBL" id="KYH31855.1"/>
    </source>
</evidence>
<dbReference type="PANTHER" id="PTHR33171">
    <property type="entry name" value="LAR_N DOMAIN-CONTAINING PROTEIN"/>
    <property type="match status" value="1"/>
</dbReference>
<dbReference type="Pfam" id="PF09861">
    <property type="entry name" value="Lar_N"/>
    <property type="match status" value="1"/>
</dbReference>
<feature type="domain" description="LarA-like N-terminal" evidence="1">
    <location>
        <begin position="9"/>
        <end position="204"/>
    </location>
</feature>
<dbReference type="InterPro" id="IPR018657">
    <property type="entry name" value="LarA-like_N"/>
</dbReference>
<dbReference type="InterPro" id="IPR048520">
    <property type="entry name" value="LarA_C"/>
</dbReference>
<dbReference type="NCBIfam" id="NF033504">
    <property type="entry name" value="Ni_dep_LarA"/>
    <property type="match status" value="1"/>
</dbReference>
<evidence type="ECO:0000259" key="2">
    <source>
        <dbReference type="Pfam" id="PF21113"/>
    </source>
</evidence>
<evidence type="ECO:0000313" key="4">
    <source>
        <dbReference type="Proteomes" id="UP000075670"/>
    </source>
</evidence>
<dbReference type="Proteomes" id="UP000075670">
    <property type="component" value="Unassembled WGS sequence"/>
</dbReference>
<name>A0A151AW27_9FIRM</name>
<organism evidence="3 4">
    <name type="scientific">Moorella mulderi DSM 14980</name>
    <dbReference type="NCBI Taxonomy" id="1122241"/>
    <lineage>
        <taxon>Bacteria</taxon>
        <taxon>Bacillati</taxon>
        <taxon>Bacillota</taxon>
        <taxon>Clostridia</taxon>
        <taxon>Neomoorellales</taxon>
        <taxon>Neomoorellaceae</taxon>
        <taxon>Neomoorella</taxon>
    </lineage>
</organism>
<dbReference type="InterPro" id="IPR048068">
    <property type="entry name" value="LarA-like"/>
</dbReference>
<dbReference type="Gene3D" id="3.90.226.30">
    <property type="match status" value="1"/>
</dbReference>
<evidence type="ECO:0000259" key="1">
    <source>
        <dbReference type="Pfam" id="PF09861"/>
    </source>
</evidence>
<dbReference type="EMBL" id="LTBC01000007">
    <property type="protein sequence ID" value="KYH31855.1"/>
    <property type="molecule type" value="Genomic_DNA"/>
</dbReference>
<dbReference type="AlphaFoldDB" id="A0A151AW27"/>
<proteinExistence type="predicted"/>